<dbReference type="UniPathway" id="UPA00042">
    <property type="reaction ID" value="UER00497"/>
</dbReference>
<dbReference type="SUPFAM" id="SSF51419">
    <property type="entry name" value="PLP-binding barrel"/>
    <property type="match status" value="1"/>
</dbReference>
<keyword evidence="2 4" id="KW-0663">Pyridoxal phosphate</keyword>
<name>A0A0H3K3Y1_SYNP6</name>
<comment type="function">
    <text evidence="4">Catalyzes the interconversion of L-alanine and D-alanine. May also act on other amino acids.</text>
</comment>
<dbReference type="SMART" id="SM01005">
    <property type="entry name" value="Ala_racemase_C"/>
    <property type="match status" value="1"/>
</dbReference>
<accession>A0A0H3K3Y1</accession>
<dbReference type="Gene3D" id="3.20.20.10">
    <property type="entry name" value="Alanine racemase"/>
    <property type="match status" value="1"/>
</dbReference>
<dbReference type="GO" id="GO:0030632">
    <property type="term" value="P:D-alanine biosynthetic process"/>
    <property type="evidence" value="ECO:0007669"/>
    <property type="project" value="UniProtKB-UniRule"/>
</dbReference>
<dbReference type="PROSITE" id="PS00395">
    <property type="entry name" value="ALANINE_RACEMASE"/>
    <property type="match status" value="1"/>
</dbReference>
<dbReference type="InterPro" id="IPR001608">
    <property type="entry name" value="Ala_racemase_N"/>
</dbReference>
<dbReference type="CDD" id="cd00430">
    <property type="entry name" value="PLPDE_III_AR"/>
    <property type="match status" value="1"/>
</dbReference>
<dbReference type="NCBIfam" id="TIGR00492">
    <property type="entry name" value="alr"/>
    <property type="match status" value="1"/>
</dbReference>
<feature type="binding site" evidence="4 6">
    <location>
        <position position="157"/>
    </location>
    <ligand>
        <name>substrate</name>
    </ligand>
</feature>
<dbReference type="eggNOG" id="COG0787">
    <property type="taxonomic scope" value="Bacteria"/>
</dbReference>
<dbReference type="InterPro" id="IPR000821">
    <property type="entry name" value="Ala_racemase"/>
</dbReference>
<dbReference type="PANTHER" id="PTHR30511:SF0">
    <property type="entry name" value="ALANINE RACEMASE, CATABOLIC-RELATED"/>
    <property type="match status" value="1"/>
</dbReference>
<feature type="modified residue" description="N6-(pyridoxal phosphate)lysine" evidence="4 5">
    <location>
        <position position="58"/>
    </location>
</feature>
<dbReference type="SUPFAM" id="SSF50621">
    <property type="entry name" value="Alanine racemase C-terminal domain-like"/>
    <property type="match status" value="1"/>
</dbReference>
<reference evidence="8 9" key="1">
    <citation type="journal article" date="2007" name="Photosyn. Res.">
        <title>Complete nucleotide sequence of the freshwater unicellular cyanobacterium Synechococcus elongatus PCC 6301 chromosome: gene content and organization.</title>
        <authorList>
            <person name="Sugita C."/>
            <person name="Ogata K."/>
            <person name="Shikata M."/>
            <person name="Jikuya H."/>
            <person name="Takano J."/>
            <person name="Furumichi M."/>
            <person name="Kanehisa M."/>
            <person name="Omata T."/>
            <person name="Sugiura M."/>
            <person name="Sugita M."/>
        </authorList>
    </citation>
    <scope>NUCLEOTIDE SEQUENCE [LARGE SCALE GENOMIC DNA]</scope>
    <source>
        <strain evidence="9">ATCC 27144 / PCC 6301 / SAUG 1402/1</strain>
    </source>
</reference>
<evidence type="ECO:0000256" key="6">
    <source>
        <dbReference type="PIRSR" id="PIRSR600821-52"/>
    </source>
</evidence>
<organism evidence="8 9">
    <name type="scientific">Synechococcus sp. (strain ATCC 27144 / PCC 6301 / SAUG 1402/1)</name>
    <name type="common">Anacystis nidulans</name>
    <dbReference type="NCBI Taxonomy" id="269084"/>
    <lineage>
        <taxon>Bacteria</taxon>
        <taxon>Bacillati</taxon>
        <taxon>Cyanobacteriota</taxon>
        <taxon>Cyanophyceae</taxon>
        <taxon>Synechococcales</taxon>
        <taxon>Synechococcaceae</taxon>
        <taxon>Synechococcus</taxon>
    </lineage>
</organism>
<comment type="pathway">
    <text evidence="4">Amino-acid biosynthesis; D-alanine biosynthesis; D-alanine from L-alanine: step 1/1.</text>
</comment>
<keyword evidence="3 4" id="KW-0413">Isomerase</keyword>
<dbReference type="InterPro" id="IPR029066">
    <property type="entry name" value="PLP-binding_barrel"/>
</dbReference>
<feature type="domain" description="Alanine racemase C-terminal" evidence="7">
    <location>
        <begin position="265"/>
        <end position="393"/>
    </location>
</feature>
<feature type="active site" description="Proton acceptor; specific for L-alanine" evidence="4">
    <location>
        <position position="286"/>
    </location>
</feature>
<evidence type="ECO:0000256" key="4">
    <source>
        <dbReference type="HAMAP-Rule" id="MF_01201"/>
    </source>
</evidence>
<dbReference type="EC" id="5.1.1.1" evidence="4"/>
<dbReference type="Pfam" id="PF01168">
    <property type="entry name" value="Ala_racemase_N"/>
    <property type="match status" value="1"/>
</dbReference>
<dbReference type="RefSeq" id="WP_011244206.1">
    <property type="nucleotide sequence ID" value="NC_006576.1"/>
</dbReference>
<dbReference type="Gene3D" id="2.40.37.10">
    <property type="entry name" value="Lyase, Ornithine Decarboxylase, Chain A, domain 1"/>
    <property type="match status" value="1"/>
</dbReference>
<evidence type="ECO:0000256" key="5">
    <source>
        <dbReference type="PIRSR" id="PIRSR600821-50"/>
    </source>
</evidence>
<feature type="binding site" evidence="4 6">
    <location>
        <position position="334"/>
    </location>
    <ligand>
        <name>substrate</name>
    </ligand>
</feature>
<dbReference type="GO" id="GO:0008784">
    <property type="term" value="F:alanine racemase activity"/>
    <property type="evidence" value="ECO:0007669"/>
    <property type="project" value="UniProtKB-UniRule"/>
</dbReference>
<dbReference type="HAMAP" id="MF_01201">
    <property type="entry name" value="Ala_racemase"/>
    <property type="match status" value="1"/>
</dbReference>
<proteinExistence type="inferred from homology"/>
<dbReference type="InterPro" id="IPR020622">
    <property type="entry name" value="Ala_racemase_pyridoxalP-BS"/>
</dbReference>
<dbReference type="GO" id="GO:0030170">
    <property type="term" value="F:pyridoxal phosphate binding"/>
    <property type="evidence" value="ECO:0007669"/>
    <property type="project" value="UniProtKB-UniRule"/>
</dbReference>
<comment type="catalytic activity">
    <reaction evidence="4">
        <text>L-alanine = D-alanine</text>
        <dbReference type="Rhea" id="RHEA:20249"/>
        <dbReference type="ChEBI" id="CHEBI:57416"/>
        <dbReference type="ChEBI" id="CHEBI:57972"/>
        <dbReference type="EC" id="5.1.1.1"/>
    </reaction>
</comment>
<dbReference type="PANTHER" id="PTHR30511">
    <property type="entry name" value="ALANINE RACEMASE"/>
    <property type="match status" value="1"/>
</dbReference>
<evidence type="ECO:0000313" key="8">
    <source>
        <dbReference type="EMBL" id="BAD80086.1"/>
    </source>
</evidence>
<evidence type="ECO:0000256" key="3">
    <source>
        <dbReference type="ARBA" id="ARBA00023235"/>
    </source>
</evidence>
<sequence>MTVKPIDPQPTPRWPARRLEQLSYQRAWVEVDQGAIAANTRQIRQFLAPSCELMAVVKADAYGHGAVAIASTVLGAGATALGVATIPEGVRLREAGITAPILLLGSIHSPDEVQAIAHWQIQPSLSTPKQALICAEALDRLGQSLPVHLKLDTGMSRLGAPWQTAVEFLQLVHGLPSLQLASLYSHFATADSPDRAPLQQQHAAFEQAIAQIQAEGLPVPKLHIANSAATLLDSSLHYDQVRVGLALYGLYPAPHLGDRLSLYPALSVKARVTHVTTLPAGQGVSYGHRYVTQRETPIAVVGIGYADGVPRALSNQMEVLYRGQRLPQIGAITMDQMMIDISAMPQLAPGDVVTLLGRSGSEQITADDWADRANTISWEILCGFKDRLPRFAVAADWSSNQVTVRS</sequence>
<feature type="active site" description="Proton acceptor; specific for D-alanine" evidence="4">
    <location>
        <position position="58"/>
    </location>
</feature>
<evidence type="ECO:0000313" key="9">
    <source>
        <dbReference type="Proteomes" id="UP000001175"/>
    </source>
</evidence>
<gene>
    <name evidence="8" type="primary">alr</name>
    <name evidence="8" type="ordered locus">syc1896_d</name>
</gene>
<evidence type="ECO:0000256" key="2">
    <source>
        <dbReference type="ARBA" id="ARBA00022898"/>
    </source>
</evidence>
<dbReference type="InterPro" id="IPR009006">
    <property type="entry name" value="Ala_racemase/Decarboxylase_C"/>
</dbReference>
<dbReference type="Pfam" id="PF00842">
    <property type="entry name" value="Ala_racemase_C"/>
    <property type="match status" value="1"/>
</dbReference>
<dbReference type="InterPro" id="IPR011079">
    <property type="entry name" value="Ala_racemase_C"/>
</dbReference>
<dbReference type="Proteomes" id="UP000001175">
    <property type="component" value="Chromosome"/>
</dbReference>
<dbReference type="KEGG" id="syc:syc1896_d"/>
<evidence type="ECO:0000256" key="1">
    <source>
        <dbReference type="ARBA" id="ARBA00001933"/>
    </source>
</evidence>
<protein>
    <recommendedName>
        <fullName evidence="4">Alanine racemase</fullName>
        <ecNumber evidence="4">5.1.1.1</ecNumber>
    </recommendedName>
</protein>
<dbReference type="GO" id="GO:0005829">
    <property type="term" value="C:cytosol"/>
    <property type="evidence" value="ECO:0007669"/>
    <property type="project" value="TreeGrafter"/>
</dbReference>
<comment type="similarity">
    <text evidence="4">Belongs to the alanine racemase family.</text>
</comment>
<comment type="cofactor">
    <cofactor evidence="1 4 5">
        <name>pyridoxal 5'-phosphate</name>
        <dbReference type="ChEBI" id="CHEBI:597326"/>
    </cofactor>
</comment>
<dbReference type="AlphaFoldDB" id="A0A0H3K3Y1"/>
<evidence type="ECO:0000259" key="7">
    <source>
        <dbReference type="SMART" id="SM01005"/>
    </source>
</evidence>
<dbReference type="FunFam" id="3.20.20.10:FF:000002">
    <property type="entry name" value="Alanine racemase"/>
    <property type="match status" value="1"/>
</dbReference>
<dbReference type="PRINTS" id="PR00992">
    <property type="entry name" value="ALARACEMASE"/>
</dbReference>
<dbReference type="EMBL" id="AP008231">
    <property type="protein sequence ID" value="BAD80086.1"/>
    <property type="molecule type" value="Genomic_DNA"/>
</dbReference>